<dbReference type="Pfam" id="PF02534">
    <property type="entry name" value="T4SS-DNA_transf"/>
    <property type="match status" value="1"/>
</dbReference>
<dbReference type="HOGENOM" id="CLU_388798_0_0_5"/>
<evidence type="ECO:0000256" key="3">
    <source>
        <dbReference type="ARBA" id="ARBA00022475"/>
    </source>
</evidence>
<evidence type="ECO:0000256" key="6">
    <source>
        <dbReference type="ARBA" id="ARBA00023136"/>
    </source>
</evidence>
<feature type="transmembrane region" description="Helical" evidence="7">
    <location>
        <begin position="58"/>
        <end position="81"/>
    </location>
</feature>
<keyword evidence="5 7" id="KW-1133">Transmembrane helix</keyword>
<dbReference type="InterPro" id="IPR027417">
    <property type="entry name" value="P-loop_NTPase"/>
</dbReference>
<evidence type="ECO:0000313" key="9">
    <source>
        <dbReference type="Proteomes" id="UP000005258"/>
    </source>
</evidence>
<keyword evidence="3" id="KW-1003">Cell membrane</keyword>
<dbReference type="CDD" id="cd01127">
    <property type="entry name" value="TrwB_TraG_TraD_VirD4"/>
    <property type="match status" value="1"/>
</dbReference>
<evidence type="ECO:0000256" key="7">
    <source>
        <dbReference type="SAM" id="Phobius"/>
    </source>
</evidence>
<dbReference type="KEGG" id="tmo:TMO_3339"/>
<organism evidence="8 9">
    <name type="scientific">Tistrella mobilis (strain KA081020-065)</name>
    <dbReference type="NCBI Taxonomy" id="1110502"/>
    <lineage>
        <taxon>Bacteria</taxon>
        <taxon>Pseudomonadati</taxon>
        <taxon>Pseudomonadota</taxon>
        <taxon>Alphaproteobacteria</taxon>
        <taxon>Geminicoccales</taxon>
        <taxon>Geminicoccaceae</taxon>
        <taxon>Tistrella</taxon>
    </lineage>
</organism>
<keyword evidence="9" id="KW-1185">Reference proteome</keyword>
<reference evidence="8 9" key="1">
    <citation type="journal article" date="2012" name="J. Am. Chem. Soc.">
        <title>Bacterial biosynthesis and maturation of the didemnin anti-cancer agents.</title>
        <authorList>
            <person name="Xu Y."/>
            <person name="Kersten R.D."/>
            <person name="Nam S.J."/>
            <person name="Lu L."/>
            <person name="Al-Suwailem A.M."/>
            <person name="Zheng H."/>
            <person name="Fenical W."/>
            <person name="Dorrestein P.C."/>
            <person name="Moore B.S."/>
            <person name="Qian P.Y."/>
        </authorList>
    </citation>
    <scope>NUCLEOTIDE SEQUENCE [LARGE SCALE GENOMIC DNA]</scope>
    <source>
        <strain evidence="8 9">KA081020-065</strain>
    </source>
</reference>
<evidence type="ECO:0000256" key="5">
    <source>
        <dbReference type="ARBA" id="ARBA00022989"/>
    </source>
</evidence>
<evidence type="ECO:0000256" key="2">
    <source>
        <dbReference type="ARBA" id="ARBA00008806"/>
    </source>
</evidence>
<proteinExistence type="inferred from homology"/>
<dbReference type="SUPFAM" id="SSF52540">
    <property type="entry name" value="P-loop containing nucleoside triphosphate hydrolases"/>
    <property type="match status" value="1"/>
</dbReference>
<dbReference type="eggNOG" id="COG3505">
    <property type="taxonomic scope" value="Bacteria"/>
</dbReference>
<protein>
    <submittedName>
        <fullName evidence="8">TRAG family protein</fullName>
    </submittedName>
</protein>
<dbReference type="Gene3D" id="3.40.50.300">
    <property type="entry name" value="P-loop containing nucleotide triphosphate hydrolases"/>
    <property type="match status" value="1"/>
</dbReference>
<feature type="transmembrane region" description="Helical" evidence="7">
    <location>
        <begin position="6"/>
        <end position="25"/>
    </location>
</feature>
<keyword evidence="4 7" id="KW-0812">Transmembrane</keyword>
<sequence>MDAVIGWLFGGFLLYVVVALVVLAIRHRMTDDEGDKPNETLSLGAYVPVFLRRYRIRLIISAILTLIMPLIGCAALLTIFFSRSAKSGKMVYKSEKQWNRDEVGANQAWLASLGPDHDTRAARIEAMFAERTETLEAVKFLTWDTWSGPEKTTSYVGFSVKRNLAVIDNREREYLRIVELLNSATDGQEELYRFWRAALIWGDGKGEAGRSQYQNVDAGRPVPTAFEHKGGSVDRVVSAINNHLTEKRRAGVLPAALGRAVADASDRLAPGGQGWLKPEQVAETTFAPQSPHVLHIGSFPTGEALTYSGEGSMITIAPPRSGKTQCHVFPNLLTWTGPAVVLDISGDIYETTSKWRAENVGPVWKFSPLEPDASHCYNPLTFVRGHPDYIWEDAKLLAEMMIVPSNTSEAFWDNEARTVLTAAIAHVCYSNPPENRPMHAVLDIVYGGEAWQNMLMGLRMAVDVRVMMQHATAFEDMNEKTLSSVLQTARSSLGAWAGERISRVTARSDWSPLDLRGGGNPTIYIYLRPNEVDAYLSLLRVFIGQHIRMLTGGPVPPRGSPPILFMLDELPRLKTMPPVDEALNIGAKYGLRLWMFAQSVGQMQEAYKNADGMMSACAVRAYMNPTGADGLAERLSEEIGYTDSLVDGQRRRVVEAAELAGPAFREQMVVFGLGSRPARVRKDLAWKDATLSARMGAADFVPAGDGARAS</sequence>
<dbReference type="PANTHER" id="PTHR37937:SF1">
    <property type="entry name" value="CONJUGATIVE TRANSFER: DNA TRANSPORT"/>
    <property type="match status" value="1"/>
</dbReference>
<dbReference type="STRING" id="1110502.TMO_3339"/>
<evidence type="ECO:0000256" key="4">
    <source>
        <dbReference type="ARBA" id="ARBA00022692"/>
    </source>
</evidence>
<dbReference type="EMBL" id="CP003236">
    <property type="protein sequence ID" value="AFK55177.1"/>
    <property type="molecule type" value="Genomic_DNA"/>
</dbReference>
<dbReference type="InterPro" id="IPR051539">
    <property type="entry name" value="T4SS-coupling_protein"/>
</dbReference>
<dbReference type="GO" id="GO:0005886">
    <property type="term" value="C:plasma membrane"/>
    <property type="evidence" value="ECO:0007669"/>
    <property type="project" value="UniProtKB-SubCell"/>
</dbReference>
<evidence type="ECO:0000313" key="8">
    <source>
        <dbReference type="EMBL" id="AFK55177.1"/>
    </source>
</evidence>
<dbReference type="AlphaFoldDB" id="I3TQY9"/>
<gene>
    <name evidence="8" type="primary">traG</name>
    <name evidence="8" type="ordered locus">TMO_3339</name>
</gene>
<accession>I3TQY9</accession>
<evidence type="ECO:0000256" key="1">
    <source>
        <dbReference type="ARBA" id="ARBA00004651"/>
    </source>
</evidence>
<dbReference type="InterPro" id="IPR003688">
    <property type="entry name" value="TraG/VirD4"/>
</dbReference>
<comment type="subcellular location">
    <subcellularLocation>
        <location evidence="1">Cell membrane</location>
        <topology evidence="1">Multi-pass membrane protein</topology>
    </subcellularLocation>
</comment>
<dbReference type="RefSeq" id="WP_014746854.1">
    <property type="nucleotide sequence ID" value="NC_017956.1"/>
</dbReference>
<dbReference type="Proteomes" id="UP000005258">
    <property type="component" value="Chromosome"/>
</dbReference>
<name>I3TQY9_TISMK</name>
<keyword evidence="6 7" id="KW-0472">Membrane</keyword>
<dbReference type="PANTHER" id="PTHR37937">
    <property type="entry name" value="CONJUGATIVE TRANSFER: DNA TRANSPORT"/>
    <property type="match status" value="1"/>
</dbReference>
<comment type="similarity">
    <text evidence="2">Belongs to the VirD4/TraG family.</text>
</comment>